<organism evidence="1 2">
    <name type="scientific">Pelagivirga sediminicola</name>
    <dbReference type="NCBI Taxonomy" id="2170575"/>
    <lineage>
        <taxon>Bacteria</taxon>
        <taxon>Pseudomonadati</taxon>
        <taxon>Pseudomonadota</taxon>
        <taxon>Alphaproteobacteria</taxon>
        <taxon>Rhodobacterales</taxon>
        <taxon>Paracoccaceae</taxon>
        <taxon>Pelagivirga</taxon>
    </lineage>
</organism>
<name>A0A2T7GAU3_9RHOB</name>
<comment type="caution">
    <text evidence="1">The sequence shown here is derived from an EMBL/GenBank/DDBJ whole genome shotgun (WGS) entry which is preliminary data.</text>
</comment>
<protein>
    <submittedName>
        <fullName evidence="1">Uncharacterized protein</fullName>
    </submittedName>
</protein>
<evidence type="ECO:0000313" key="1">
    <source>
        <dbReference type="EMBL" id="PVA11529.1"/>
    </source>
</evidence>
<proteinExistence type="predicted"/>
<accession>A0A2T7GAU3</accession>
<sequence>MKFNLRKKLIARTDVSLIFAHRDAETGAEIQRVLVLDTSFEAIARQADRCSRYSRMPRSRNSAVYVGVCFSFDSIRVII</sequence>
<gene>
    <name evidence="1" type="ORF">DC366_00720</name>
</gene>
<evidence type="ECO:0000313" key="2">
    <source>
        <dbReference type="Proteomes" id="UP000244446"/>
    </source>
</evidence>
<dbReference type="AlphaFoldDB" id="A0A2T7GAU3"/>
<reference evidence="1 2" key="1">
    <citation type="submission" date="2018-04" db="EMBL/GenBank/DDBJ databases">
        <title>Pelagivirga bohaiensis gen. nov., sp. nov., a bacterium isolated from the Bohai Sea.</title>
        <authorList>
            <person name="Ji X."/>
        </authorList>
    </citation>
    <scope>NUCLEOTIDE SEQUENCE [LARGE SCALE GENOMIC DNA]</scope>
    <source>
        <strain evidence="1 2">BH-SD19</strain>
    </source>
</reference>
<dbReference type="EMBL" id="QCYH01000001">
    <property type="protein sequence ID" value="PVA11529.1"/>
    <property type="molecule type" value="Genomic_DNA"/>
</dbReference>
<dbReference type="Proteomes" id="UP000244446">
    <property type="component" value="Unassembled WGS sequence"/>
</dbReference>
<keyword evidence="2" id="KW-1185">Reference proteome</keyword>